<feature type="transmembrane region" description="Helical" evidence="9">
    <location>
        <begin position="164"/>
        <end position="182"/>
    </location>
</feature>
<proteinExistence type="inferred from homology"/>
<feature type="transmembrane region" description="Helical" evidence="9">
    <location>
        <begin position="28"/>
        <end position="46"/>
    </location>
</feature>
<keyword evidence="8 9" id="KW-0472">Membrane</keyword>
<evidence type="ECO:0000256" key="2">
    <source>
        <dbReference type="ARBA" id="ARBA00007783"/>
    </source>
</evidence>
<keyword evidence="4 9" id="KW-1003">Cell membrane</keyword>
<dbReference type="GO" id="GO:0140359">
    <property type="term" value="F:ABC-type transporter activity"/>
    <property type="evidence" value="ECO:0007669"/>
    <property type="project" value="InterPro"/>
</dbReference>
<comment type="caution">
    <text evidence="11">The sequence shown here is derived from an EMBL/GenBank/DDBJ whole genome shotgun (WGS) entry which is preliminary data.</text>
</comment>
<dbReference type="STRING" id="1802115.A2756_05200"/>
<dbReference type="PROSITE" id="PS51012">
    <property type="entry name" value="ABC_TM2"/>
    <property type="match status" value="1"/>
</dbReference>
<evidence type="ECO:0000313" key="12">
    <source>
        <dbReference type="Proteomes" id="UP000177785"/>
    </source>
</evidence>
<evidence type="ECO:0000256" key="1">
    <source>
        <dbReference type="ARBA" id="ARBA00004429"/>
    </source>
</evidence>
<evidence type="ECO:0000256" key="8">
    <source>
        <dbReference type="ARBA" id="ARBA00023136"/>
    </source>
</evidence>
<keyword evidence="3 9" id="KW-0813">Transport</keyword>
<dbReference type="GO" id="GO:0005886">
    <property type="term" value="C:plasma membrane"/>
    <property type="evidence" value="ECO:0007669"/>
    <property type="project" value="UniProtKB-SubCell"/>
</dbReference>
<feature type="transmembrane region" description="Helical" evidence="9">
    <location>
        <begin position="58"/>
        <end position="75"/>
    </location>
</feature>
<feature type="transmembrane region" description="Helical" evidence="9">
    <location>
        <begin position="96"/>
        <end position="124"/>
    </location>
</feature>
<dbReference type="EMBL" id="MHNL01000036">
    <property type="protein sequence ID" value="OGZ43343.1"/>
    <property type="molecule type" value="Genomic_DNA"/>
</dbReference>
<reference evidence="11 12" key="1">
    <citation type="journal article" date="2016" name="Nat. Commun.">
        <title>Thousands of microbial genomes shed light on interconnected biogeochemical processes in an aquifer system.</title>
        <authorList>
            <person name="Anantharaman K."/>
            <person name="Brown C.T."/>
            <person name="Hug L.A."/>
            <person name="Sharon I."/>
            <person name="Castelle C.J."/>
            <person name="Probst A.J."/>
            <person name="Thomas B.C."/>
            <person name="Singh A."/>
            <person name="Wilkins M.J."/>
            <person name="Karaoz U."/>
            <person name="Brodie E.L."/>
            <person name="Williams K.H."/>
            <person name="Hubbard S.S."/>
            <person name="Banfield J.F."/>
        </authorList>
    </citation>
    <scope>NUCLEOTIDE SEQUENCE [LARGE SCALE GENOMIC DNA]</scope>
</reference>
<feature type="domain" description="ABC transmembrane type-2" evidence="10">
    <location>
        <begin position="25"/>
        <end position="240"/>
    </location>
</feature>
<dbReference type="Proteomes" id="UP000177785">
    <property type="component" value="Unassembled WGS sequence"/>
</dbReference>
<dbReference type="PANTHER" id="PTHR30413">
    <property type="entry name" value="INNER MEMBRANE TRANSPORT PERMEASE"/>
    <property type="match status" value="1"/>
</dbReference>
<comment type="subcellular location">
    <subcellularLocation>
        <location evidence="1">Cell inner membrane</location>
        <topology evidence="1">Multi-pass membrane protein</topology>
    </subcellularLocation>
    <subcellularLocation>
        <location evidence="9">Cell membrane</location>
        <topology evidence="9">Multi-pass membrane protein</topology>
    </subcellularLocation>
</comment>
<gene>
    <name evidence="11" type="ORF">A2756_05200</name>
</gene>
<name>A0A1G2FZ41_9BACT</name>
<protein>
    <recommendedName>
        <fullName evidence="9">Transport permease protein</fullName>
    </recommendedName>
</protein>
<dbReference type="AlphaFoldDB" id="A0A1G2FZ41"/>
<keyword evidence="7 9" id="KW-1133">Transmembrane helix</keyword>
<evidence type="ECO:0000256" key="4">
    <source>
        <dbReference type="ARBA" id="ARBA00022475"/>
    </source>
</evidence>
<feature type="transmembrane region" description="Helical" evidence="9">
    <location>
        <begin position="130"/>
        <end position="157"/>
    </location>
</feature>
<accession>A0A1G2FZ41</accession>
<keyword evidence="5" id="KW-0997">Cell inner membrane</keyword>
<feature type="transmembrane region" description="Helical" evidence="9">
    <location>
        <begin position="215"/>
        <end position="237"/>
    </location>
</feature>
<sequence length="248" mass="28714">MHDFLRLSWRLAVVDFNLRNEGSRLGNVWYLLNPLLLFLILFLIFFDRLGGSIPSYPAYLIMGILPFTFFVRTTMDSTRAILGNSFIKSLYFKRETLVVSVILKNIFSHAFEAVVFFSLLLFLGVPWYGIFIYVPILFFLSVFSYGVSLFLAALTIYFADLGNIWQFFLTLLWFGTPIFYAVEGQVRLLLLNLLNPLYHFITAARDSIVYGVFPAPWIIVMIIIYTAVSVAVGTFVFKRFEKKFPEMM</sequence>
<evidence type="ECO:0000256" key="9">
    <source>
        <dbReference type="RuleBase" id="RU361157"/>
    </source>
</evidence>
<evidence type="ECO:0000256" key="3">
    <source>
        <dbReference type="ARBA" id="ARBA00022448"/>
    </source>
</evidence>
<organism evidence="11 12">
    <name type="scientific">Candidatus Ryanbacteria bacterium RIFCSPHIGHO2_01_FULL_48_27</name>
    <dbReference type="NCBI Taxonomy" id="1802115"/>
    <lineage>
        <taxon>Bacteria</taxon>
        <taxon>Candidatus Ryaniibacteriota</taxon>
    </lineage>
</organism>
<evidence type="ECO:0000256" key="5">
    <source>
        <dbReference type="ARBA" id="ARBA00022519"/>
    </source>
</evidence>
<evidence type="ECO:0000256" key="7">
    <source>
        <dbReference type="ARBA" id="ARBA00022989"/>
    </source>
</evidence>
<dbReference type="PANTHER" id="PTHR30413:SF8">
    <property type="entry name" value="TRANSPORT PERMEASE PROTEIN"/>
    <property type="match status" value="1"/>
</dbReference>
<dbReference type="GO" id="GO:0015920">
    <property type="term" value="P:lipopolysaccharide transport"/>
    <property type="evidence" value="ECO:0007669"/>
    <property type="project" value="TreeGrafter"/>
</dbReference>
<evidence type="ECO:0000313" key="11">
    <source>
        <dbReference type="EMBL" id="OGZ43343.1"/>
    </source>
</evidence>
<comment type="similarity">
    <text evidence="2 9">Belongs to the ABC-2 integral membrane protein family.</text>
</comment>
<evidence type="ECO:0000256" key="6">
    <source>
        <dbReference type="ARBA" id="ARBA00022692"/>
    </source>
</evidence>
<dbReference type="InterPro" id="IPR013525">
    <property type="entry name" value="ABC2_TM"/>
</dbReference>
<keyword evidence="6 9" id="KW-0812">Transmembrane</keyword>
<dbReference type="InterPro" id="IPR047817">
    <property type="entry name" value="ABC2_TM_bact-type"/>
</dbReference>
<dbReference type="Pfam" id="PF01061">
    <property type="entry name" value="ABC2_membrane"/>
    <property type="match status" value="1"/>
</dbReference>
<evidence type="ECO:0000259" key="10">
    <source>
        <dbReference type="PROSITE" id="PS51012"/>
    </source>
</evidence>